<keyword evidence="1" id="KW-0472">Membrane</keyword>
<evidence type="ECO:0000313" key="2">
    <source>
        <dbReference type="EMBL" id="GJE67918.1"/>
    </source>
</evidence>
<gene>
    <name evidence="2" type="ORF">LNAOJCKE_5152</name>
</gene>
<comment type="caution">
    <text evidence="2">The sequence shown here is derived from an EMBL/GenBank/DDBJ whole genome shotgun (WGS) entry which is preliminary data.</text>
</comment>
<organism evidence="2 3">
    <name type="scientific">Methylorubrum aminovorans</name>
    <dbReference type="NCBI Taxonomy" id="269069"/>
    <lineage>
        <taxon>Bacteria</taxon>
        <taxon>Pseudomonadati</taxon>
        <taxon>Pseudomonadota</taxon>
        <taxon>Alphaproteobacteria</taxon>
        <taxon>Hyphomicrobiales</taxon>
        <taxon>Methylobacteriaceae</taxon>
        <taxon>Methylorubrum</taxon>
    </lineage>
</organism>
<reference evidence="2" key="1">
    <citation type="journal article" date="2021" name="Front. Microbiol.">
        <title>Comprehensive Comparative Genomics and Phenotyping of Methylobacterium Species.</title>
        <authorList>
            <person name="Alessa O."/>
            <person name="Ogura Y."/>
            <person name="Fujitani Y."/>
            <person name="Takami H."/>
            <person name="Hayashi T."/>
            <person name="Sahin N."/>
            <person name="Tani A."/>
        </authorList>
    </citation>
    <scope>NUCLEOTIDE SEQUENCE</scope>
    <source>
        <strain evidence="2">NBRC 15686</strain>
    </source>
</reference>
<feature type="transmembrane region" description="Helical" evidence="1">
    <location>
        <begin position="16"/>
        <end position="36"/>
    </location>
</feature>
<reference evidence="2" key="2">
    <citation type="submission" date="2021-08" db="EMBL/GenBank/DDBJ databases">
        <authorList>
            <person name="Tani A."/>
            <person name="Ola A."/>
            <person name="Ogura Y."/>
            <person name="Katsura K."/>
            <person name="Hayashi T."/>
        </authorList>
    </citation>
    <scope>NUCLEOTIDE SEQUENCE</scope>
    <source>
        <strain evidence="2">NBRC 15686</strain>
    </source>
</reference>
<feature type="transmembrane region" description="Helical" evidence="1">
    <location>
        <begin position="73"/>
        <end position="91"/>
    </location>
</feature>
<keyword evidence="1" id="KW-1133">Transmembrane helix</keyword>
<dbReference type="RefSeq" id="WP_238228802.1">
    <property type="nucleotide sequence ID" value="NZ_BAAADH010000055.1"/>
</dbReference>
<accession>A0ABQ4UL36</accession>
<keyword evidence="3" id="KW-1185">Reference proteome</keyword>
<evidence type="ECO:0008006" key="4">
    <source>
        <dbReference type="Google" id="ProtNLM"/>
    </source>
</evidence>
<dbReference type="Proteomes" id="UP001055039">
    <property type="component" value="Unassembled WGS sequence"/>
</dbReference>
<proteinExistence type="predicted"/>
<dbReference type="InterPro" id="IPR006750">
    <property type="entry name" value="YdcZ"/>
</dbReference>
<name>A0ABQ4UL36_9HYPH</name>
<evidence type="ECO:0000256" key="1">
    <source>
        <dbReference type="SAM" id="Phobius"/>
    </source>
</evidence>
<evidence type="ECO:0000313" key="3">
    <source>
        <dbReference type="Proteomes" id="UP001055039"/>
    </source>
</evidence>
<dbReference type="PANTHER" id="PTHR34821:SF2">
    <property type="entry name" value="INNER MEMBRANE PROTEIN YDCZ"/>
    <property type="match status" value="1"/>
</dbReference>
<feature type="transmembrane region" description="Helical" evidence="1">
    <location>
        <begin position="43"/>
        <end position="67"/>
    </location>
</feature>
<protein>
    <recommendedName>
        <fullName evidence="4">EamA-like transporter family protein</fullName>
    </recommendedName>
</protein>
<sequence>MTGQRPSAEALSGVPWWGWTGGVLGAVYVLATVLVADRVGAAVFMGVTVTVAIVTSLAMDHFGLLGFEVHRAGLARIAGGLLMVAGIGLIAKF</sequence>
<dbReference type="PANTHER" id="PTHR34821">
    <property type="entry name" value="INNER MEMBRANE PROTEIN YDCZ"/>
    <property type="match status" value="1"/>
</dbReference>
<dbReference type="EMBL" id="BPRC01000037">
    <property type="protein sequence ID" value="GJE67918.1"/>
    <property type="molecule type" value="Genomic_DNA"/>
</dbReference>
<dbReference type="Pfam" id="PF04657">
    <property type="entry name" value="DMT_YdcZ"/>
    <property type="match status" value="1"/>
</dbReference>
<keyword evidence="1" id="KW-0812">Transmembrane</keyword>